<sequence>MKNVSRIKFLHCFRRPVIEDMMLEPRRRRNQLMHLLIDEDDNERASVKPPYARSRKHSFSRMLKSALFYTALKLIDDQANQFCSTSLSSGSSLALEYVDCVFAMSSPCLVVWGVTYLLFISLMGTVLCGRAYAIVFALMWLLVVTRRLCWSVTDNDDDHVETDEKKRRKTVAQFMEVLGRMRERNRPKK</sequence>
<gene>
    <name evidence="2" type="ORF">ACJRO7_001750</name>
</gene>
<accession>A0ABD3LRZ9</accession>
<name>A0ABD3LRZ9_EUCGL</name>
<dbReference type="Proteomes" id="UP001634007">
    <property type="component" value="Unassembled WGS sequence"/>
</dbReference>
<keyword evidence="1" id="KW-0812">Transmembrane</keyword>
<organism evidence="2 3">
    <name type="scientific">Eucalyptus globulus</name>
    <name type="common">Tasmanian blue gum</name>
    <dbReference type="NCBI Taxonomy" id="34317"/>
    <lineage>
        <taxon>Eukaryota</taxon>
        <taxon>Viridiplantae</taxon>
        <taxon>Streptophyta</taxon>
        <taxon>Embryophyta</taxon>
        <taxon>Tracheophyta</taxon>
        <taxon>Spermatophyta</taxon>
        <taxon>Magnoliopsida</taxon>
        <taxon>eudicotyledons</taxon>
        <taxon>Gunneridae</taxon>
        <taxon>Pentapetalae</taxon>
        <taxon>rosids</taxon>
        <taxon>malvids</taxon>
        <taxon>Myrtales</taxon>
        <taxon>Myrtaceae</taxon>
        <taxon>Myrtoideae</taxon>
        <taxon>Eucalypteae</taxon>
        <taxon>Eucalyptus</taxon>
    </lineage>
</organism>
<evidence type="ECO:0000256" key="1">
    <source>
        <dbReference type="SAM" id="Phobius"/>
    </source>
</evidence>
<proteinExistence type="predicted"/>
<dbReference type="AlphaFoldDB" id="A0ABD3LRZ9"/>
<keyword evidence="1" id="KW-0472">Membrane</keyword>
<protein>
    <submittedName>
        <fullName evidence="2">Uncharacterized protein</fullName>
    </submittedName>
</protein>
<keyword evidence="1" id="KW-1133">Transmembrane helix</keyword>
<evidence type="ECO:0000313" key="2">
    <source>
        <dbReference type="EMBL" id="KAL3754555.1"/>
    </source>
</evidence>
<dbReference type="EMBL" id="JBJKBG010000001">
    <property type="protein sequence ID" value="KAL3754555.1"/>
    <property type="molecule type" value="Genomic_DNA"/>
</dbReference>
<keyword evidence="3" id="KW-1185">Reference proteome</keyword>
<evidence type="ECO:0000313" key="3">
    <source>
        <dbReference type="Proteomes" id="UP001634007"/>
    </source>
</evidence>
<comment type="caution">
    <text evidence="2">The sequence shown here is derived from an EMBL/GenBank/DDBJ whole genome shotgun (WGS) entry which is preliminary data.</text>
</comment>
<reference evidence="2 3" key="1">
    <citation type="submission" date="2024-11" db="EMBL/GenBank/DDBJ databases">
        <title>Chromosome-level genome assembly of Eucalyptus globulus Labill. provides insights into its genome evolution.</title>
        <authorList>
            <person name="Li X."/>
        </authorList>
    </citation>
    <scope>NUCLEOTIDE SEQUENCE [LARGE SCALE GENOMIC DNA]</scope>
    <source>
        <strain evidence="2">CL2024</strain>
        <tissue evidence="2">Fresh tender leaves</tissue>
    </source>
</reference>
<feature type="transmembrane region" description="Helical" evidence="1">
    <location>
        <begin position="118"/>
        <end position="143"/>
    </location>
</feature>